<evidence type="ECO:0000313" key="4">
    <source>
        <dbReference type="Proteomes" id="UP001362999"/>
    </source>
</evidence>
<accession>A0AAW0ARD2</accession>
<feature type="compositionally biased region" description="Basic and acidic residues" evidence="2">
    <location>
        <begin position="56"/>
        <end position="65"/>
    </location>
</feature>
<dbReference type="Proteomes" id="UP001362999">
    <property type="component" value="Unassembled WGS sequence"/>
</dbReference>
<dbReference type="AlphaFoldDB" id="A0AAW0ARD2"/>
<name>A0AAW0ARD2_9AGAR</name>
<feature type="coiled-coil region" evidence="1">
    <location>
        <begin position="128"/>
        <end position="155"/>
    </location>
</feature>
<reference evidence="3 4" key="1">
    <citation type="journal article" date="2024" name="J Genomics">
        <title>Draft genome sequencing and assembly of Favolaschia claudopus CIRM-BRFM 2984 isolated from oak limbs.</title>
        <authorList>
            <person name="Navarro D."/>
            <person name="Drula E."/>
            <person name="Chaduli D."/>
            <person name="Cazenave R."/>
            <person name="Ahrendt S."/>
            <person name="Wang J."/>
            <person name="Lipzen A."/>
            <person name="Daum C."/>
            <person name="Barry K."/>
            <person name="Grigoriev I.V."/>
            <person name="Favel A."/>
            <person name="Rosso M.N."/>
            <person name="Martin F."/>
        </authorList>
    </citation>
    <scope>NUCLEOTIDE SEQUENCE [LARGE SCALE GENOMIC DNA]</scope>
    <source>
        <strain evidence="3 4">CIRM-BRFM 2984</strain>
    </source>
</reference>
<evidence type="ECO:0000313" key="3">
    <source>
        <dbReference type="EMBL" id="KAK7015365.1"/>
    </source>
</evidence>
<sequence>MRQDDLRVNSSMRYLGDSKKRRKKTFPWLANARAKRWKESSPSGSGDTGDVSGAANDDKENHPMDQRNALGGDHFRKEKNKAVKKANYWEDQAGKRSADVEELKSSLGMKETELRGEHKTIRRQNEVIERQEEIISGLNATNKRHQVEIHALKEKIRRIPARLRTVMKRAAAYFGKQKEETQTYHLKHDGSIPDKARDIFAEMVALDNVPANKVVRVFKRIGEVFGVNVKGDVSRRSIGRITKEGGVAAKLQFAEASQKAKVITEANEKLQFFLGIKTAVNHTSETQRDGWIELVEEIFALLFESGMCSEAEAREFWNLVTGMNSDHAADQKKLFELLKEWKKKLEREMRGEKVVKGMDQLRLVGQSAYHTCAKYAVLTRRKIMFFGLDPFMIASSPTIANPELLIAPSVSHETASLDGTISEAPYSQIVGVIQG</sequence>
<gene>
    <name evidence="3" type="ORF">R3P38DRAFT_2786865</name>
</gene>
<evidence type="ECO:0000256" key="1">
    <source>
        <dbReference type="SAM" id="Coils"/>
    </source>
</evidence>
<evidence type="ECO:0000256" key="2">
    <source>
        <dbReference type="SAM" id="MobiDB-lite"/>
    </source>
</evidence>
<proteinExistence type="predicted"/>
<organism evidence="3 4">
    <name type="scientific">Favolaschia claudopus</name>
    <dbReference type="NCBI Taxonomy" id="2862362"/>
    <lineage>
        <taxon>Eukaryota</taxon>
        <taxon>Fungi</taxon>
        <taxon>Dikarya</taxon>
        <taxon>Basidiomycota</taxon>
        <taxon>Agaricomycotina</taxon>
        <taxon>Agaricomycetes</taxon>
        <taxon>Agaricomycetidae</taxon>
        <taxon>Agaricales</taxon>
        <taxon>Marasmiineae</taxon>
        <taxon>Mycenaceae</taxon>
        <taxon>Favolaschia</taxon>
    </lineage>
</organism>
<keyword evidence="4" id="KW-1185">Reference proteome</keyword>
<comment type="caution">
    <text evidence="3">The sequence shown here is derived from an EMBL/GenBank/DDBJ whole genome shotgun (WGS) entry which is preliminary data.</text>
</comment>
<protein>
    <submittedName>
        <fullName evidence="3">Uncharacterized protein</fullName>
    </submittedName>
</protein>
<keyword evidence="1" id="KW-0175">Coiled coil</keyword>
<dbReference type="EMBL" id="JAWWNJ010000054">
    <property type="protein sequence ID" value="KAK7015365.1"/>
    <property type="molecule type" value="Genomic_DNA"/>
</dbReference>
<feature type="region of interest" description="Disordered" evidence="2">
    <location>
        <begin position="1"/>
        <end position="73"/>
    </location>
</feature>